<sequence length="386" mass="46191">MTNTERYSNRKVEGLNTPDEFMICNLSEYIEYFSSGEFTNYLFRGEPTNYNETVSSALRDITIPGYNPKQGVKNENTFLNMQKDFKREVWYKLTPDERTHFSAFSQHHGIPTNLIDITTSPLVSLYFACQDYKNPKDQNKFQFDEQRGFVYLFKDQFVDITNVLTKFEDANILEIFASDKDDVFLDIYNLFLKFKAEHPEAYYEYFKKLYIEFHKHFENFPAFIPMMKLNEFPVYDEGRYEIKFFEYFMRLLESSRFNKFFTKIHDNSYSVFIYTAHLQILLQNIDSMPNQGTLLNILPHFKYAPILTFERGRSQQGLFVYQNYIQEGKFLNPPYIVSVQRIWPDKILIIDDKINILNQLDFIGINEKFIYGDYDNIAKYIKRRSQ</sequence>
<gene>
    <name evidence="2" type="ORF">COK05_14715</name>
</gene>
<dbReference type="Proteomes" id="UP000224386">
    <property type="component" value="Unassembled WGS sequence"/>
</dbReference>
<dbReference type="Pfam" id="PF08867">
    <property type="entry name" value="FRG"/>
    <property type="match status" value="1"/>
</dbReference>
<feature type="domain" description="FRG" evidence="1">
    <location>
        <begin position="37"/>
        <end position="142"/>
    </location>
</feature>
<evidence type="ECO:0000313" key="3">
    <source>
        <dbReference type="Proteomes" id="UP000224386"/>
    </source>
</evidence>
<evidence type="ECO:0000313" key="2">
    <source>
        <dbReference type="EMBL" id="PFQ45231.1"/>
    </source>
</evidence>
<dbReference type="SMART" id="SM00901">
    <property type="entry name" value="FRG"/>
    <property type="match status" value="1"/>
</dbReference>
<evidence type="ECO:0000259" key="1">
    <source>
        <dbReference type="SMART" id="SM00901"/>
    </source>
</evidence>
<organism evidence="2 3">
    <name type="scientific">Bacillus cereus</name>
    <dbReference type="NCBI Taxonomy" id="1396"/>
    <lineage>
        <taxon>Bacteria</taxon>
        <taxon>Bacillati</taxon>
        <taxon>Bacillota</taxon>
        <taxon>Bacilli</taxon>
        <taxon>Bacillales</taxon>
        <taxon>Bacillaceae</taxon>
        <taxon>Bacillus</taxon>
        <taxon>Bacillus cereus group</taxon>
    </lineage>
</organism>
<proteinExistence type="predicted"/>
<dbReference type="AlphaFoldDB" id="A0A2B2LR96"/>
<dbReference type="RefSeq" id="WP_098613159.1">
    <property type="nucleotide sequence ID" value="NZ_NUMH01000071.1"/>
</dbReference>
<protein>
    <submittedName>
        <fullName evidence="2">FRG domain-containing protein</fullName>
    </submittedName>
</protein>
<accession>A0A2B2LR96</accession>
<dbReference type="EMBL" id="NVAP01000032">
    <property type="protein sequence ID" value="PFQ45231.1"/>
    <property type="molecule type" value="Genomic_DNA"/>
</dbReference>
<dbReference type="InterPro" id="IPR014966">
    <property type="entry name" value="FRG-dom"/>
</dbReference>
<comment type="caution">
    <text evidence="2">The sequence shown here is derived from an EMBL/GenBank/DDBJ whole genome shotgun (WGS) entry which is preliminary data.</text>
</comment>
<reference evidence="2 3" key="1">
    <citation type="submission" date="2017-09" db="EMBL/GenBank/DDBJ databases">
        <title>Large-scale bioinformatics analysis of Bacillus genomes uncovers conserved roles of natural products in bacterial physiology.</title>
        <authorList>
            <consortium name="Agbiome Team Llc"/>
            <person name="Bleich R.M."/>
            <person name="Grubbs K.J."/>
            <person name="Santa Maria K.C."/>
            <person name="Allen S.E."/>
            <person name="Farag S."/>
            <person name="Shank E.A."/>
            <person name="Bowers A."/>
        </authorList>
    </citation>
    <scope>NUCLEOTIDE SEQUENCE [LARGE SCALE GENOMIC DNA]</scope>
    <source>
        <strain evidence="2 3">AFS070861</strain>
    </source>
</reference>
<name>A0A2B2LR96_BACCE</name>